<gene>
    <name evidence="3" type="ORF">BDY17DRAFT_313729</name>
</gene>
<dbReference type="GeneID" id="54476754"/>
<evidence type="ECO:0000313" key="3">
    <source>
        <dbReference type="EMBL" id="KAF2479165.1"/>
    </source>
</evidence>
<name>A0A6A6PGX1_9PEZI</name>
<organism evidence="3 4">
    <name type="scientific">Neohortaea acidophila</name>
    <dbReference type="NCBI Taxonomy" id="245834"/>
    <lineage>
        <taxon>Eukaryota</taxon>
        <taxon>Fungi</taxon>
        <taxon>Dikarya</taxon>
        <taxon>Ascomycota</taxon>
        <taxon>Pezizomycotina</taxon>
        <taxon>Dothideomycetes</taxon>
        <taxon>Dothideomycetidae</taxon>
        <taxon>Mycosphaerellales</taxon>
        <taxon>Teratosphaeriaceae</taxon>
        <taxon>Neohortaea</taxon>
    </lineage>
</organism>
<feature type="region of interest" description="Disordered" evidence="1">
    <location>
        <begin position="546"/>
        <end position="591"/>
    </location>
</feature>
<feature type="region of interest" description="Disordered" evidence="1">
    <location>
        <begin position="444"/>
        <end position="464"/>
    </location>
</feature>
<evidence type="ECO:0008006" key="5">
    <source>
        <dbReference type="Google" id="ProtNLM"/>
    </source>
</evidence>
<feature type="signal peptide" evidence="2">
    <location>
        <begin position="1"/>
        <end position="16"/>
    </location>
</feature>
<dbReference type="EMBL" id="MU001642">
    <property type="protein sequence ID" value="KAF2479165.1"/>
    <property type="molecule type" value="Genomic_DNA"/>
</dbReference>
<dbReference type="RefSeq" id="XP_033585735.1">
    <property type="nucleotide sequence ID" value="XM_033735752.1"/>
</dbReference>
<feature type="chain" id="PRO_5025594973" description="C2H2-type domain-containing protein" evidence="2">
    <location>
        <begin position="17"/>
        <end position="762"/>
    </location>
</feature>
<dbReference type="AlphaFoldDB" id="A0A6A6PGX1"/>
<sequence>MLTGTFFVALLATIAAATPQPGNKPVCTTTVGRCTSTVTTTVTRYTGTTTKVHTVTAGTSTTTRTKTVTTASPITITSCAAPASTGPIDKRGNQGENCWSVNTVTHHWATTTTVTVKAVSTVQSTRTVAKTTTTKTKTVTSASTQTSLAKFAGDFYIYDGSGQNAFDVNFVRGGSTDIITLDTTTTFASAFALVNGTLSVVAASFGVGDTIYADPTSASDQGFPDNTLIGLTPADAAAQGGEATAVLCSISQQSDGTCPLTCTGNGGSQFYYCSGGIPLIALGSGGAPGGCDSASEYTTFSTVAAATDHYARGTELKLLMADHLSSGKRAGRSSETDGVCGQTMMPFPEEFPKVTKTAYIVPRPKHVEPNASSDVFTSHSLSHNSTSQSSRCRKPHIPMTSLRGRYDLPDGQDIYEIDLKARRVPRMEWLKLSWPISIPPSILGPSSASASTTRQYASGRNSEIGDNNRARKLCKRVSRLGFTVDSRTRFSSVPACDTGILALAIAHGEAQQRHLPGGLLDVTGLRSATIEGLWDDAMAVRRRDEAPHNPPIQTSRHQEDLPAQLKRRHADNDDARPKRRRVSDGQSASDTIVPTEREIRVDGLRKHRECGGNKAKCRVVQYGIDCESEFTHLTDGDPHYLAKHAKQMYRRAKKDKTSPLRAMLKKFPCPHDCKLFFLTQKLMRLHCFEQHSQNIKCGFAPLGCSEMLQPRKHTPSISSLCTPASCTDSRRMSWTSIALTPSAVTTVFRRLPRNKACACTNN</sequence>
<feature type="region of interest" description="Disordered" evidence="1">
    <location>
        <begin position="377"/>
        <end position="397"/>
    </location>
</feature>
<evidence type="ECO:0000256" key="2">
    <source>
        <dbReference type="SAM" id="SignalP"/>
    </source>
</evidence>
<evidence type="ECO:0000313" key="4">
    <source>
        <dbReference type="Proteomes" id="UP000799767"/>
    </source>
</evidence>
<evidence type="ECO:0000256" key="1">
    <source>
        <dbReference type="SAM" id="MobiDB-lite"/>
    </source>
</evidence>
<proteinExistence type="predicted"/>
<feature type="compositionally biased region" description="Low complexity" evidence="1">
    <location>
        <begin position="377"/>
        <end position="390"/>
    </location>
</feature>
<protein>
    <recommendedName>
        <fullName evidence="5">C2H2-type domain-containing protein</fullName>
    </recommendedName>
</protein>
<keyword evidence="2" id="KW-0732">Signal</keyword>
<feature type="compositionally biased region" description="Polar residues" evidence="1">
    <location>
        <begin position="452"/>
        <end position="464"/>
    </location>
</feature>
<reference evidence="3" key="1">
    <citation type="journal article" date="2020" name="Stud. Mycol.">
        <title>101 Dothideomycetes genomes: a test case for predicting lifestyles and emergence of pathogens.</title>
        <authorList>
            <person name="Haridas S."/>
            <person name="Albert R."/>
            <person name="Binder M."/>
            <person name="Bloem J."/>
            <person name="Labutti K."/>
            <person name="Salamov A."/>
            <person name="Andreopoulos B."/>
            <person name="Baker S."/>
            <person name="Barry K."/>
            <person name="Bills G."/>
            <person name="Bluhm B."/>
            <person name="Cannon C."/>
            <person name="Castanera R."/>
            <person name="Culley D."/>
            <person name="Daum C."/>
            <person name="Ezra D."/>
            <person name="Gonzalez J."/>
            <person name="Henrissat B."/>
            <person name="Kuo A."/>
            <person name="Liang C."/>
            <person name="Lipzen A."/>
            <person name="Lutzoni F."/>
            <person name="Magnuson J."/>
            <person name="Mondo S."/>
            <person name="Nolan M."/>
            <person name="Ohm R."/>
            <person name="Pangilinan J."/>
            <person name="Park H.-J."/>
            <person name="Ramirez L."/>
            <person name="Alfaro M."/>
            <person name="Sun H."/>
            <person name="Tritt A."/>
            <person name="Yoshinaga Y."/>
            <person name="Zwiers L.-H."/>
            <person name="Turgeon B."/>
            <person name="Goodwin S."/>
            <person name="Spatafora J."/>
            <person name="Crous P."/>
            <person name="Grigoriev I."/>
        </authorList>
    </citation>
    <scope>NUCLEOTIDE SEQUENCE</scope>
    <source>
        <strain evidence="3">CBS 113389</strain>
    </source>
</reference>
<keyword evidence="4" id="KW-1185">Reference proteome</keyword>
<accession>A0A6A6PGX1</accession>
<dbReference type="Proteomes" id="UP000799767">
    <property type="component" value="Unassembled WGS sequence"/>
</dbReference>